<dbReference type="InterPro" id="IPR016181">
    <property type="entry name" value="Acyl_CoA_acyltransferase"/>
</dbReference>
<keyword evidence="6" id="KW-1185">Reference proteome</keyword>
<dbReference type="EMBL" id="ML995842">
    <property type="protein sequence ID" value="KAF2768600.1"/>
    <property type="molecule type" value="Genomic_DNA"/>
</dbReference>
<keyword evidence="2 5" id="KW-0012">Acyltransferase</keyword>
<dbReference type="PANTHER" id="PTHR43792">
    <property type="entry name" value="GNAT FAMILY, PUTATIVE (AFU_ORTHOLOGUE AFUA_3G00765)-RELATED-RELATED"/>
    <property type="match status" value="1"/>
</dbReference>
<accession>A0A6G1L7J3</accession>
<feature type="domain" description="N-acetyltransferase" evidence="4">
    <location>
        <begin position="1"/>
        <end position="93"/>
    </location>
</feature>
<proteinExistence type="inferred from homology"/>
<keyword evidence="1 5" id="KW-0808">Transferase</keyword>
<dbReference type="AlphaFoldDB" id="A0A6G1L7J3"/>
<organism evidence="5 6">
    <name type="scientific">Teratosphaeria nubilosa</name>
    <dbReference type="NCBI Taxonomy" id="161662"/>
    <lineage>
        <taxon>Eukaryota</taxon>
        <taxon>Fungi</taxon>
        <taxon>Dikarya</taxon>
        <taxon>Ascomycota</taxon>
        <taxon>Pezizomycotina</taxon>
        <taxon>Dothideomycetes</taxon>
        <taxon>Dothideomycetidae</taxon>
        <taxon>Mycosphaerellales</taxon>
        <taxon>Teratosphaeriaceae</taxon>
        <taxon>Teratosphaeria</taxon>
    </lineage>
</organism>
<reference evidence="5" key="1">
    <citation type="journal article" date="2020" name="Stud. Mycol.">
        <title>101 Dothideomycetes genomes: a test case for predicting lifestyles and emergence of pathogens.</title>
        <authorList>
            <person name="Haridas S."/>
            <person name="Albert R."/>
            <person name="Binder M."/>
            <person name="Bloem J."/>
            <person name="Labutti K."/>
            <person name="Salamov A."/>
            <person name="Andreopoulos B."/>
            <person name="Baker S."/>
            <person name="Barry K."/>
            <person name="Bills G."/>
            <person name="Bluhm B."/>
            <person name="Cannon C."/>
            <person name="Castanera R."/>
            <person name="Culley D."/>
            <person name="Daum C."/>
            <person name="Ezra D."/>
            <person name="Gonzalez J."/>
            <person name="Henrissat B."/>
            <person name="Kuo A."/>
            <person name="Liang C."/>
            <person name="Lipzen A."/>
            <person name="Lutzoni F."/>
            <person name="Magnuson J."/>
            <person name="Mondo S."/>
            <person name="Nolan M."/>
            <person name="Ohm R."/>
            <person name="Pangilinan J."/>
            <person name="Park H.-J."/>
            <person name="Ramirez L."/>
            <person name="Alfaro M."/>
            <person name="Sun H."/>
            <person name="Tritt A."/>
            <person name="Yoshinaga Y."/>
            <person name="Zwiers L.-H."/>
            <person name="Turgeon B."/>
            <person name="Goodwin S."/>
            <person name="Spatafora J."/>
            <person name="Crous P."/>
            <person name="Grigoriev I."/>
        </authorList>
    </citation>
    <scope>NUCLEOTIDE SEQUENCE</scope>
    <source>
        <strain evidence="5">CBS 116005</strain>
    </source>
</reference>
<evidence type="ECO:0000256" key="1">
    <source>
        <dbReference type="ARBA" id="ARBA00022679"/>
    </source>
</evidence>
<dbReference type="OrthoDB" id="630895at2759"/>
<dbReference type="InterPro" id="IPR000182">
    <property type="entry name" value="GNAT_dom"/>
</dbReference>
<dbReference type="Pfam" id="PF13302">
    <property type="entry name" value="Acetyltransf_3"/>
    <property type="match status" value="1"/>
</dbReference>
<sequence>MQADIYFRTGELGHWIGEEQWGKGIMSKVVPAMVGWCWRTFGVLVRISAEVREDNLASQKLLKKAGFQYEGLRPDLICRNGVLAAGLMFGALRSR</sequence>
<evidence type="ECO:0000313" key="6">
    <source>
        <dbReference type="Proteomes" id="UP000799436"/>
    </source>
</evidence>
<protein>
    <submittedName>
        <fullName evidence="5">Acyl-CoA N-acyltransferase</fullName>
    </submittedName>
</protein>
<dbReference type="Gene3D" id="3.40.630.30">
    <property type="match status" value="1"/>
</dbReference>
<dbReference type="Proteomes" id="UP000799436">
    <property type="component" value="Unassembled WGS sequence"/>
</dbReference>
<dbReference type="PROSITE" id="PS51186">
    <property type="entry name" value="GNAT"/>
    <property type="match status" value="1"/>
</dbReference>
<dbReference type="PANTHER" id="PTHR43792:SF8">
    <property type="entry name" value="[RIBOSOMAL PROTEIN US5]-ALANINE N-ACETYLTRANSFERASE"/>
    <property type="match status" value="1"/>
</dbReference>
<dbReference type="SUPFAM" id="SSF55729">
    <property type="entry name" value="Acyl-CoA N-acyltransferases (Nat)"/>
    <property type="match status" value="1"/>
</dbReference>
<dbReference type="GO" id="GO:0016747">
    <property type="term" value="F:acyltransferase activity, transferring groups other than amino-acyl groups"/>
    <property type="evidence" value="ECO:0007669"/>
    <property type="project" value="InterPro"/>
</dbReference>
<gene>
    <name evidence="5" type="ORF">EJ03DRAFT_273805</name>
</gene>
<evidence type="ECO:0000259" key="4">
    <source>
        <dbReference type="PROSITE" id="PS51186"/>
    </source>
</evidence>
<dbReference type="InterPro" id="IPR051531">
    <property type="entry name" value="N-acetyltransferase"/>
</dbReference>
<evidence type="ECO:0000256" key="2">
    <source>
        <dbReference type="ARBA" id="ARBA00023315"/>
    </source>
</evidence>
<evidence type="ECO:0000313" key="5">
    <source>
        <dbReference type="EMBL" id="KAF2768600.1"/>
    </source>
</evidence>
<name>A0A6G1L7J3_9PEZI</name>
<evidence type="ECO:0000256" key="3">
    <source>
        <dbReference type="ARBA" id="ARBA00038502"/>
    </source>
</evidence>
<comment type="similarity">
    <text evidence="3">Belongs to the acetyltransferase family. RimJ subfamily.</text>
</comment>